<dbReference type="Pfam" id="PF02992">
    <property type="entry name" value="Transposase_21"/>
    <property type="match status" value="1"/>
</dbReference>
<dbReference type="PANTHER" id="PTHR10775">
    <property type="entry name" value="OS08G0208400 PROTEIN"/>
    <property type="match status" value="1"/>
</dbReference>
<dbReference type="PANTHER" id="PTHR10775:SF182">
    <property type="entry name" value="TRANSPOSON, EN_SPM-LIKE, TRANSPOSASE-ASSOCIATED DOMAIN PROTEIN-RELATED"/>
    <property type="match status" value="1"/>
</dbReference>
<proteinExistence type="predicted"/>
<reference evidence="1" key="1">
    <citation type="submission" date="2018-02" db="EMBL/GenBank/DDBJ databases">
        <authorList>
            <person name="Cohen D.B."/>
            <person name="Kent A.D."/>
        </authorList>
    </citation>
    <scope>NUCLEOTIDE SEQUENCE</scope>
</reference>
<evidence type="ECO:0000313" key="1">
    <source>
        <dbReference type="EMBL" id="SPC86097.1"/>
    </source>
</evidence>
<sequence>MSSKTASHMKWHANGRTDDGLMRHPADSPAWKTFDSKYGEFSSMPRNVRLSLAADRFNSFQTYESSFMLSLLIPGPSSPGNDIDVYLQPLVEELKELWDVGVETYDVSTKTIFQMHAAVMWTINDFPAYGDLSGWNTKDALACPFCNYDTHSCWLYNGGKYCFMGHRLYAISKQKMTISTT</sequence>
<protein>
    <submittedName>
        <fullName evidence="1">Uncharacterized protein</fullName>
    </submittedName>
</protein>
<name>A0A2N9F546_FAGSY</name>
<dbReference type="AlphaFoldDB" id="A0A2N9F546"/>
<gene>
    <name evidence="1" type="ORF">FSB_LOCUS13979</name>
</gene>
<organism evidence="1">
    <name type="scientific">Fagus sylvatica</name>
    <name type="common">Beechnut</name>
    <dbReference type="NCBI Taxonomy" id="28930"/>
    <lineage>
        <taxon>Eukaryota</taxon>
        <taxon>Viridiplantae</taxon>
        <taxon>Streptophyta</taxon>
        <taxon>Embryophyta</taxon>
        <taxon>Tracheophyta</taxon>
        <taxon>Spermatophyta</taxon>
        <taxon>Magnoliopsida</taxon>
        <taxon>eudicotyledons</taxon>
        <taxon>Gunneridae</taxon>
        <taxon>Pentapetalae</taxon>
        <taxon>rosids</taxon>
        <taxon>fabids</taxon>
        <taxon>Fagales</taxon>
        <taxon>Fagaceae</taxon>
        <taxon>Fagus</taxon>
    </lineage>
</organism>
<dbReference type="EMBL" id="OIVN01000824">
    <property type="protein sequence ID" value="SPC86097.1"/>
    <property type="molecule type" value="Genomic_DNA"/>
</dbReference>
<dbReference type="InterPro" id="IPR004242">
    <property type="entry name" value="Transposase_21"/>
</dbReference>
<accession>A0A2N9F546</accession>